<name>A0A9P4LV08_9PEZI</name>
<comment type="caution">
    <text evidence="2">The sequence shown here is derived from an EMBL/GenBank/DDBJ whole genome shotgun (WGS) entry which is preliminary data.</text>
</comment>
<keyword evidence="3" id="KW-1185">Reference proteome</keyword>
<feature type="region of interest" description="Disordered" evidence="1">
    <location>
        <begin position="129"/>
        <end position="168"/>
    </location>
</feature>
<proteinExistence type="predicted"/>
<feature type="region of interest" description="Disordered" evidence="1">
    <location>
        <begin position="60"/>
        <end position="103"/>
    </location>
</feature>
<gene>
    <name evidence="2" type="ORF">K490DRAFT_57110</name>
</gene>
<protein>
    <submittedName>
        <fullName evidence="2">Uncharacterized protein</fullName>
    </submittedName>
</protein>
<reference evidence="2" key="1">
    <citation type="journal article" date="2020" name="Stud. Mycol.">
        <title>101 Dothideomycetes genomes: a test case for predicting lifestyles and emergence of pathogens.</title>
        <authorList>
            <person name="Haridas S."/>
            <person name="Albert R."/>
            <person name="Binder M."/>
            <person name="Bloem J."/>
            <person name="Labutti K."/>
            <person name="Salamov A."/>
            <person name="Andreopoulos B."/>
            <person name="Baker S."/>
            <person name="Barry K."/>
            <person name="Bills G."/>
            <person name="Bluhm B."/>
            <person name="Cannon C."/>
            <person name="Castanera R."/>
            <person name="Culley D."/>
            <person name="Daum C."/>
            <person name="Ezra D."/>
            <person name="Gonzalez J."/>
            <person name="Henrissat B."/>
            <person name="Kuo A."/>
            <person name="Liang C."/>
            <person name="Lipzen A."/>
            <person name="Lutzoni F."/>
            <person name="Magnuson J."/>
            <person name="Mondo S."/>
            <person name="Nolan M."/>
            <person name="Ohm R."/>
            <person name="Pangilinan J."/>
            <person name="Park H.-J."/>
            <person name="Ramirez L."/>
            <person name="Alfaro M."/>
            <person name="Sun H."/>
            <person name="Tritt A."/>
            <person name="Yoshinaga Y."/>
            <person name="Zwiers L.-H."/>
            <person name="Turgeon B."/>
            <person name="Goodwin S."/>
            <person name="Spatafora J."/>
            <person name="Crous P."/>
            <person name="Grigoriev I."/>
        </authorList>
    </citation>
    <scope>NUCLEOTIDE SEQUENCE</scope>
    <source>
        <strain evidence="2">CBS 121410</strain>
    </source>
</reference>
<organism evidence="2 3">
    <name type="scientific">Saccharata proteae CBS 121410</name>
    <dbReference type="NCBI Taxonomy" id="1314787"/>
    <lineage>
        <taxon>Eukaryota</taxon>
        <taxon>Fungi</taxon>
        <taxon>Dikarya</taxon>
        <taxon>Ascomycota</taxon>
        <taxon>Pezizomycotina</taxon>
        <taxon>Dothideomycetes</taxon>
        <taxon>Dothideomycetes incertae sedis</taxon>
        <taxon>Botryosphaeriales</taxon>
        <taxon>Saccharataceae</taxon>
        <taxon>Saccharata</taxon>
    </lineage>
</organism>
<feature type="compositionally biased region" description="Polar residues" evidence="1">
    <location>
        <begin position="60"/>
        <end position="97"/>
    </location>
</feature>
<accession>A0A9P4LV08</accession>
<dbReference type="EMBL" id="ML978721">
    <property type="protein sequence ID" value="KAF2087030.1"/>
    <property type="molecule type" value="Genomic_DNA"/>
</dbReference>
<dbReference type="Proteomes" id="UP000799776">
    <property type="component" value="Unassembled WGS sequence"/>
</dbReference>
<dbReference type="AlphaFoldDB" id="A0A9P4LV08"/>
<feature type="compositionally biased region" description="Low complexity" evidence="1">
    <location>
        <begin position="142"/>
        <end position="168"/>
    </location>
</feature>
<sequence>MEKELPRYDGSTIEISEGTEREELQKGCDILVSEMTPGSVNLTVFSPSYLFWQYQHLSKRSSNTDNRSNMDSGSTMPTSSRDTATDSNGATTCNGSIVTDSSTATATDGTTLVTTSHARRRRILQCCDGDAYRPNSTNGMDSSTATATTATDGSTSTPTASTYTTTPASNGSIARFRKAEKIMNDVLGGEASPNGPNSVDSTTIAIDGTATITSTSNGITTPSSNGITTFKDSDGNNHTACPSSGLSKGAYKGGCALEAFELINM</sequence>
<evidence type="ECO:0000313" key="2">
    <source>
        <dbReference type="EMBL" id="KAF2087030.1"/>
    </source>
</evidence>
<evidence type="ECO:0000256" key="1">
    <source>
        <dbReference type="SAM" id="MobiDB-lite"/>
    </source>
</evidence>
<evidence type="ECO:0000313" key="3">
    <source>
        <dbReference type="Proteomes" id="UP000799776"/>
    </source>
</evidence>
<feature type="region of interest" description="Disordered" evidence="1">
    <location>
        <begin position="1"/>
        <end position="21"/>
    </location>
</feature>